<accession>M5G9A6</accession>
<organism evidence="2 3">
    <name type="scientific">Dacryopinax primogenitus (strain DJM 731)</name>
    <name type="common">Brown rot fungus</name>
    <dbReference type="NCBI Taxonomy" id="1858805"/>
    <lineage>
        <taxon>Eukaryota</taxon>
        <taxon>Fungi</taxon>
        <taxon>Dikarya</taxon>
        <taxon>Basidiomycota</taxon>
        <taxon>Agaricomycotina</taxon>
        <taxon>Dacrymycetes</taxon>
        <taxon>Dacrymycetales</taxon>
        <taxon>Dacrymycetaceae</taxon>
        <taxon>Dacryopinax</taxon>
    </lineage>
</organism>
<dbReference type="HOGENOM" id="CLU_1539995_0_0_1"/>
<dbReference type="STRING" id="1858805.M5G9A6"/>
<protein>
    <submittedName>
        <fullName evidence="2">Uncharacterized protein</fullName>
    </submittedName>
</protein>
<name>M5G9A6_DACPD</name>
<evidence type="ECO:0000256" key="1">
    <source>
        <dbReference type="SAM" id="MobiDB-lite"/>
    </source>
</evidence>
<keyword evidence="3" id="KW-1185">Reference proteome</keyword>
<dbReference type="EMBL" id="JH795862">
    <property type="protein sequence ID" value="EJU02447.1"/>
    <property type="molecule type" value="Genomic_DNA"/>
</dbReference>
<dbReference type="GeneID" id="63683514"/>
<dbReference type="OrthoDB" id="4584900at2759"/>
<proteinExistence type="predicted"/>
<evidence type="ECO:0000313" key="2">
    <source>
        <dbReference type="EMBL" id="EJU02447.1"/>
    </source>
</evidence>
<dbReference type="AlphaFoldDB" id="M5G9A6"/>
<dbReference type="RefSeq" id="XP_040629341.1">
    <property type="nucleotide sequence ID" value="XM_040768452.1"/>
</dbReference>
<feature type="region of interest" description="Disordered" evidence="1">
    <location>
        <begin position="23"/>
        <end position="45"/>
    </location>
</feature>
<dbReference type="Proteomes" id="UP000030653">
    <property type="component" value="Unassembled WGS sequence"/>
</dbReference>
<evidence type="ECO:0000313" key="3">
    <source>
        <dbReference type="Proteomes" id="UP000030653"/>
    </source>
</evidence>
<gene>
    <name evidence="2" type="ORF">DACRYDRAFT_107364</name>
</gene>
<reference evidence="2 3" key="1">
    <citation type="journal article" date="2012" name="Science">
        <title>The Paleozoic origin of enzymatic lignin decomposition reconstructed from 31 fungal genomes.</title>
        <authorList>
            <person name="Floudas D."/>
            <person name="Binder M."/>
            <person name="Riley R."/>
            <person name="Barry K."/>
            <person name="Blanchette R.A."/>
            <person name="Henrissat B."/>
            <person name="Martinez A.T."/>
            <person name="Otillar R."/>
            <person name="Spatafora J.W."/>
            <person name="Yadav J.S."/>
            <person name="Aerts A."/>
            <person name="Benoit I."/>
            <person name="Boyd A."/>
            <person name="Carlson A."/>
            <person name="Copeland A."/>
            <person name="Coutinho P.M."/>
            <person name="de Vries R.P."/>
            <person name="Ferreira P."/>
            <person name="Findley K."/>
            <person name="Foster B."/>
            <person name="Gaskell J."/>
            <person name="Glotzer D."/>
            <person name="Gorecki P."/>
            <person name="Heitman J."/>
            <person name="Hesse C."/>
            <person name="Hori C."/>
            <person name="Igarashi K."/>
            <person name="Jurgens J.A."/>
            <person name="Kallen N."/>
            <person name="Kersten P."/>
            <person name="Kohler A."/>
            <person name="Kuees U."/>
            <person name="Kumar T.K.A."/>
            <person name="Kuo A."/>
            <person name="LaButti K."/>
            <person name="Larrondo L.F."/>
            <person name="Lindquist E."/>
            <person name="Ling A."/>
            <person name="Lombard V."/>
            <person name="Lucas S."/>
            <person name="Lundell T."/>
            <person name="Martin R."/>
            <person name="McLaughlin D.J."/>
            <person name="Morgenstern I."/>
            <person name="Morin E."/>
            <person name="Murat C."/>
            <person name="Nagy L.G."/>
            <person name="Nolan M."/>
            <person name="Ohm R.A."/>
            <person name="Patyshakuliyeva A."/>
            <person name="Rokas A."/>
            <person name="Ruiz-Duenas F.J."/>
            <person name="Sabat G."/>
            <person name="Salamov A."/>
            <person name="Samejima M."/>
            <person name="Schmutz J."/>
            <person name="Slot J.C."/>
            <person name="St John F."/>
            <person name="Stenlid J."/>
            <person name="Sun H."/>
            <person name="Sun S."/>
            <person name="Syed K."/>
            <person name="Tsang A."/>
            <person name="Wiebenga A."/>
            <person name="Young D."/>
            <person name="Pisabarro A."/>
            <person name="Eastwood D.C."/>
            <person name="Martin F."/>
            <person name="Cullen D."/>
            <person name="Grigoriev I.V."/>
            <person name="Hibbett D.S."/>
        </authorList>
    </citation>
    <scope>NUCLEOTIDE SEQUENCE [LARGE SCALE GENOMIC DNA]</scope>
    <source>
        <strain evidence="2 3">DJM-731 SS1</strain>
    </source>
</reference>
<sequence>MVYRALASGIELPATNAERLRRGLPLKPPVQRTTAKNPKRSSIPPPPLNELYGFISISDESGPVGYLQCEAYCKMLPIIYSYEATSFRFTPNDLNGGGQPFPVTYDGGHLPNMGGHVSANVGELGPGSAAADPSGNLYLTGDVAEFQSLHGTGSSGALTFHFPAIFVNPPRARL</sequence>